<dbReference type="RefSeq" id="WP_144847042.1">
    <property type="nucleotide sequence ID" value="NZ_VNJI01000013.1"/>
</dbReference>
<dbReference type="Gene3D" id="3.30.470.30">
    <property type="entry name" value="DNA ligase/mRNA capping enzyme"/>
    <property type="match status" value="1"/>
</dbReference>
<evidence type="ECO:0000259" key="3">
    <source>
        <dbReference type="PROSITE" id="PS50160"/>
    </source>
</evidence>
<dbReference type="AlphaFoldDB" id="A0A559KBQ3"/>
<dbReference type="GO" id="GO:0006281">
    <property type="term" value="P:DNA repair"/>
    <property type="evidence" value="ECO:0007669"/>
    <property type="project" value="InterPro"/>
</dbReference>
<proteinExistence type="inferred from homology"/>
<dbReference type="Gene3D" id="3.30.1490.70">
    <property type="match status" value="1"/>
</dbReference>
<dbReference type="PANTHER" id="PTHR45674">
    <property type="entry name" value="DNA LIGASE 1/3 FAMILY MEMBER"/>
    <property type="match status" value="1"/>
</dbReference>
<dbReference type="InterPro" id="IPR016059">
    <property type="entry name" value="DNA_ligase_ATP-dep_CS"/>
</dbReference>
<dbReference type="Proteomes" id="UP000317036">
    <property type="component" value="Unassembled WGS sequence"/>
</dbReference>
<name>A0A559KBQ3_9BACL</name>
<accession>A0A559KBQ3</accession>
<dbReference type="SUPFAM" id="SSF56091">
    <property type="entry name" value="DNA ligase/mRNA capping enzyme, catalytic domain"/>
    <property type="match status" value="1"/>
</dbReference>
<dbReference type="Pfam" id="PF01068">
    <property type="entry name" value="DNA_ligase_A_M"/>
    <property type="match status" value="1"/>
</dbReference>
<evidence type="ECO:0000256" key="2">
    <source>
        <dbReference type="ARBA" id="ARBA00022598"/>
    </source>
</evidence>
<dbReference type="GO" id="GO:0003910">
    <property type="term" value="F:DNA ligase (ATP) activity"/>
    <property type="evidence" value="ECO:0007669"/>
    <property type="project" value="InterPro"/>
</dbReference>
<evidence type="ECO:0000313" key="4">
    <source>
        <dbReference type="EMBL" id="TVY09529.1"/>
    </source>
</evidence>
<keyword evidence="5" id="KW-1185">Reference proteome</keyword>
<dbReference type="GO" id="GO:0006310">
    <property type="term" value="P:DNA recombination"/>
    <property type="evidence" value="ECO:0007669"/>
    <property type="project" value="InterPro"/>
</dbReference>
<dbReference type="GO" id="GO:0005524">
    <property type="term" value="F:ATP binding"/>
    <property type="evidence" value="ECO:0007669"/>
    <property type="project" value="InterPro"/>
</dbReference>
<feature type="domain" description="ATP-dependent DNA ligase family profile" evidence="3">
    <location>
        <begin position="114"/>
        <end position="238"/>
    </location>
</feature>
<dbReference type="PROSITE" id="PS50160">
    <property type="entry name" value="DNA_LIGASE_A3"/>
    <property type="match status" value="1"/>
</dbReference>
<reference evidence="4 5" key="1">
    <citation type="submission" date="2019-07" db="EMBL/GenBank/DDBJ databases">
        <authorList>
            <person name="Kim J."/>
        </authorList>
    </citation>
    <scope>NUCLEOTIDE SEQUENCE [LARGE SCALE GENOMIC DNA]</scope>
    <source>
        <strain evidence="4 5">JC52</strain>
    </source>
</reference>
<dbReference type="PROSITE" id="PS00697">
    <property type="entry name" value="DNA_LIGASE_A1"/>
    <property type="match status" value="1"/>
</dbReference>
<evidence type="ECO:0000256" key="1">
    <source>
        <dbReference type="ARBA" id="ARBA00007572"/>
    </source>
</evidence>
<comment type="similarity">
    <text evidence="1">Belongs to the ATP-dependent DNA ligase family.</text>
</comment>
<gene>
    <name evidence="4" type="ORF">FPZ49_12340</name>
</gene>
<dbReference type="PANTHER" id="PTHR45674:SF4">
    <property type="entry name" value="DNA LIGASE 1"/>
    <property type="match status" value="1"/>
</dbReference>
<dbReference type="CDD" id="cd07906">
    <property type="entry name" value="Adenylation_DNA_ligase_LigD_LigC"/>
    <property type="match status" value="1"/>
</dbReference>
<comment type="caution">
    <text evidence="4">The sequence shown here is derived from an EMBL/GenBank/DDBJ whole genome shotgun (WGS) entry which is preliminary data.</text>
</comment>
<sequence>MLFNALKPMLADWGVEAFDDEDYLFEPKWDGARILLHKQGERIEAYTRSGIMVSAKFPELKEVAACIRSHTAILDCEGICLQGGQPVFDDFMYRLRLGQSLKIDHACRTHPASFIVFDVLLTHREHLDEPLLDRKRRIEELLAPSPVLAKTLSVENQGQALFALTKQQGMEGMVAKRKQSKYRLNTTSRDWLKLKHRRTIDTVILGYKLEPFQLVVGLQFRTVKNKPVGIVESGMGPKEQAWFLGYVQAWPYHQEGTKRWIEPQLCCRIQYGDRSDMHQLNRTQFVQFLPEQRAEECVWDGGKGS</sequence>
<keyword evidence="2 4" id="KW-0436">Ligase</keyword>
<dbReference type="InterPro" id="IPR012310">
    <property type="entry name" value="DNA_ligase_ATP-dep_cent"/>
</dbReference>
<organism evidence="4 5">
    <name type="scientific">Paenibacillus cremeus</name>
    <dbReference type="NCBI Taxonomy" id="2163881"/>
    <lineage>
        <taxon>Bacteria</taxon>
        <taxon>Bacillati</taxon>
        <taxon>Bacillota</taxon>
        <taxon>Bacilli</taxon>
        <taxon>Bacillales</taxon>
        <taxon>Paenibacillaceae</taxon>
        <taxon>Paenibacillus</taxon>
    </lineage>
</organism>
<dbReference type="OrthoDB" id="5503604at2"/>
<dbReference type="InterPro" id="IPR050191">
    <property type="entry name" value="ATP-dep_DNA_ligase"/>
</dbReference>
<evidence type="ECO:0000313" key="5">
    <source>
        <dbReference type="Proteomes" id="UP000317036"/>
    </source>
</evidence>
<protein>
    <submittedName>
        <fullName evidence="4">DNA ligase</fullName>
    </submittedName>
</protein>
<dbReference type="EMBL" id="VNJI01000013">
    <property type="protein sequence ID" value="TVY09529.1"/>
    <property type="molecule type" value="Genomic_DNA"/>
</dbReference>